<accession>A0A7J5UKA8</accession>
<gene>
    <name evidence="1" type="ORF">GB883_17690</name>
</gene>
<reference evidence="1 2" key="1">
    <citation type="submission" date="2019-10" db="EMBL/GenBank/DDBJ databases">
        <title>Georgenia wutianyii sp. nov. and Georgenia yuyongxinii sp. nov. isolated from plateau pika (Ochotona curzoniae) in the Qinghai-Tibet plateau of China.</title>
        <authorList>
            <person name="Tian Z."/>
        </authorList>
    </citation>
    <scope>NUCLEOTIDE SEQUENCE [LARGE SCALE GENOMIC DNA]</scope>
    <source>
        <strain evidence="1 2">DSM 21501</strain>
    </source>
</reference>
<comment type="caution">
    <text evidence="1">The sequence shown here is derived from an EMBL/GenBank/DDBJ whole genome shotgun (WGS) entry which is preliminary data.</text>
</comment>
<organism evidence="1 2">
    <name type="scientific">Georgenia thermotolerans</name>
    <dbReference type="NCBI Taxonomy" id="527326"/>
    <lineage>
        <taxon>Bacteria</taxon>
        <taxon>Bacillati</taxon>
        <taxon>Actinomycetota</taxon>
        <taxon>Actinomycetes</taxon>
        <taxon>Micrococcales</taxon>
        <taxon>Bogoriellaceae</taxon>
        <taxon>Georgenia</taxon>
    </lineage>
</organism>
<dbReference type="AlphaFoldDB" id="A0A7J5UKA8"/>
<evidence type="ECO:0000313" key="2">
    <source>
        <dbReference type="Proteomes" id="UP000451860"/>
    </source>
</evidence>
<evidence type="ECO:0000313" key="1">
    <source>
        <dbReference type="EMBL" id="KAE8762766.1"/>
    </source>
</evidence>
<keyword evidence="2" id="KW-1185">Reference proteome</keyword>
<protein>
    <submittedName>
        <fullName evidence="1">Uncharacterized protein</fullName>
    </submittedName>
</protein>
<proteinExistence type="predicted"/>
<dbReference type="RefSeq" id="WP_152202522.1">
    <property type="nucleotide sequence ID" value="NZ_VUKF01000015.1"/>
</dbReference>
<sequence length="94" mass="9443">MDVEHGHGTGLPAGLSPARRQLLAALATLALAQAELAAAFPQAWRGTGADAYAQVLGGLLYHAQTVGAALRAADLTAAAADREQEAARGWAGPG</sequence>
<dbReference type="Proteomes" id="UP000451860">
    <property type="component" value="Unassembled WGS sequence"/>
</dbReference>
<dbReference type="EMBL" id="WHJE01000126">
    <property type="protein sequence ID" value="KAE8762766.1"/>
    <property type="molecule type" value="Genomic_DNA"/>
</dbReference>
<name>A0A7J5UKA8_9MICO</name>